<accession>A0A9W7JD88</accession>
<proteinExistence type="predicted"/>
<dbReference type="AlphaFoldDB" id="A0A9W7JD88"/>
<dbReference type="OrthoDB" id="1192411at2759"/>
<dbReference type="Proteomes" id="UP001165190">
    <property type="component" value="Unassembled WGS sequence"/>
</dbReference>
<gene>
    <name evidence="1" type="ORF">HRI_004920500</name>
</gene>
<reference evidence="1" key="1">
    <citation type="submission" date="2023-05" db="EMBL/GenBank/DDBJ databases">
        <title>Genome and transcriptome analyses reveal genes involved in the formation of fine ridges on petal epidermal cells in Hibiscus trionum.</title>
        <authorList>
            <person name="Koshimizu S."/>
            <person name="Masuda S."/>
            <person name="Ishii T."/>
            <person name="Shirasu K."/>
            <person name="Hoshino A."/>
            <person name="Arita M."/>
        </authorList>
    </citation>
    <scope>NUCLEOTIDE SEQUENCE</scope>
    <source>
        <strain evidence="1">Hamamatsu line</strain>
    </source>
</reference>
<dbReference type="EMBL" id="BSYR01000064">
    <property type="protein sequence ID" value="GMJ12513.1"/>
    <property type="molecule type" value="Genomic_DNA"/>
</dbReference>
<evidence type="ECO:0000313" key="2">
    <source>
        <dbReference type="Proteomes" id="UP001165190"/>
    </source>
</evidence>
<sequence length="79" mass="8958">MKHLTLDYFFVRDLVVAGSLLVHHITSKAQIADTLTKPLGRNLFIHFRSKIGVSDGSSILWGRTKDKDKMRQLLSHSNP</sequence>
<evidence type="ECO:0000313" key="1">
    <source>
        <dbReference type="EMBL" id="GMJ12513.1"/>
    </source>
</evidence>
<name>A0A9W7JD88_HIBTR</name>
<keyword evidence="2" id="KW-1185">Reference proteome</keyword>
<organism evidence="1 2">
    <name type="scientific">Hibiscus trionum</name>
    <name type="common">Flower of an hour</name>
    <dbReference type="NCBI Taxonomy" id="183268"/>
    <lineage>
        <taxon>Eukaryota</taxon>
        <taxon>Viridiplantae</taxon>
        <taxon>Streptophyta</taxon>
        <taxon>Embryophyta</taxon>
        <taxon>Tracheophyta</taxon>
        <taxon>Spermatophyta</taxon>
        <taxon>Magnoliopsida</taxon>
        <taxon>eudicotyledons</taxon>
        <taxon>Gunneridae</taxon>
        <taxon>Pentapetalae</taxon>
        <taxon>rosids</taxon>
        <taxon>malvids</taxon>
        <taxon>Malvales</taxon>
        <taxon>Malvaceae</taxon>
        <taxon>Malvoideae</taxon>
        <taxon>Hibiscus</taxon>
    </lineage>
</organism>
<protein>
    <submittedName>
        <fullName evidence="1">Uncharacterized protein</fullName>
    </submittedName>
</protein>
<comment type="caution">
    <text evidence="1">The sequence shown here is derived from an EMBL/GenBank/DDBJ whole genome shotgun (WGS) entry which is preliminary data.</text>
</comment>